<sequence>MMLLVTFVHCKYISSCYYFHIVENQNLRYQSIRTYDNNTPTIIPQVGCGEIGCTQTLSLPLWGPVNKDMPLRIPFVLFDTY</sequence>
<dbReference type="EMBL" id="GEDG01029451">
    <property type="protein sequence ID" value="JAP12535.1"/>
    <property type="molecule type" value="Transcribed_RNA"/>
</dbReference>
<name>A0A0V0GXL7_SOLCH</name>
<evidence type="ECO:0000313" key="1">
    <source>
        <dbReference type="EMBL" id="JAP12535.1"/>
    </source>
</evidence>
<dbReference type="AlphaFoldDB" id="A0A0V0GXL7"/>
<protein>
    <submittedName>
        <fullName evidence="1">Putative ovule protein</fullName>
    </submittedName>
</protein>
<accession>A0A0V0GXL7</accession>
<organism evidence="1">
    <name type="scientific">Solanum chacoense</name>
    <name type="common">Chaco potato</name>
    <dbReference type="NCBI Taxonomy" id="4108"/>
    <lineage>
        <taxon>Eukaryota</taxon>
        <taxon>Viridiplantae</taxon>
        <taxon>Streptophyta</taxon>
        <taxon>Embryophyta</taxon>
        <taxon>Tracheophyta</taxon>
        <taxon>Spermatophyta</taxon>
        <taxon>Magnoliopsida</taxon>
        <taxon>eudicotyledons</taxon>
        <taxon>Gunneridae</taxon>
        <taxon>Pentapetalae</taxon>
        <taxon>asterids</taxon>
        <taxon>lamiids</taxon>
        <taxon>Solanales</taxon>
        <taxon>Solanaceae</taxon>
        <taxon>Solanoideae</taxon>
        <taxon>Solaneae</taxon>
        <taxon>Solanum</taxon>
    </lineage>
</organism>
<reference evidence="1" key="1">
    <citation type="submission" date="2015-12" db="EMBL/GenBank/DDBJ databases">
        <title>Gene expression during late stages of embryo sac development: a critical building block for successful pollen-pistil interactions.</title>
        <authorList>
            <person name="Liu Y."/>
            <person name="Joly V."/>
            <person name="Sabar M."/>
            <person name="Matton D.P."/>
        </authorList>
    </citation>
    <scope>NUCLEOTIDE SEQUENCE</scope>
</reference>
<proteinExistence type="predicted"/>